<keyword evidence="1" id="KW-0472">Membrane</keyword>
<sequence>MERLRSVRTWTASSKIPCLLALSTLTTVAVGQTALSMTTLGLDILITSFSYSSKQALLSIALTLFFFLISFTFLFVPTAFSVLQQQRKSNKTWQR</sequence>
<protein>
    <submittedName>
        <fullName evidence="2">Uncharacterized protein</fullName>
    </submittedName>
</protein>
<reference evidence="2" key="1">
    <citation type="submission" date="2018-02" db="EMBL/GenBank/DDBJ databases">
        <title>Rhizophora mucronata_Transcriptome.</title>
        <authorList>
            <person name="Meera S.P."/>
            <person name="Sreeshan A."/>
            <person name="Augustine A."/>
        </authorList>
    </citation>
    <scope>NUCLEOTIDE SEQUENCE</scope>
    <source>
        <tissue evidence="2">Leaf</tissue>
    </source>
</reference>
<organism evidence="2">
    <name type="scientific">Rhizophora mucronata</name>
    <name type="common">Asiatic mangrove</name>
    <dbReference type="NCBI Taxonomy" id="61149"/>
    <lineage>
        <taxon>Eukaryota</taxon>
        <taxon>Viridiplantae</taxon>
        <taxon>Streptophyta</taxon>
        <taxon>Embryophyta</taxon>
        <taxon>Tracheophyta</taxon>
        <taxon>Spermatophyta</taxon>
        <taxon>Magnoliopsida</taxon>
        <taxon>eudicotyledons</taxon>
        <taxon>Gunneridae</taxon>
        <taxon>Pentapetalae</taxon>
        <taxon>rosids</taxon>
        <taxon>fabids</taxon>
        <taxon>Malpighiales</taxon>
        <taxon>Rhizophoraceae</taxon>
        <taxon>Rhizophora</taxon>
    </lineage>
</organism>
<name>A0A2P2NJN6_RHIMU</name>
<dbReference type="AlphaFoldDB" id="A0A2P2NJN6"/>
<keyword evidence="1" id="KW-1133">Transmembrane helix</keyword>
<feature type="transmembrane region" description="Helical" evidence="1">
    <location>
        <begin position="55"/>
        <end position="83"/>
    </location>
</feature>
<evidence type="ECO:0000313" key="2">
    <source>
        <dbReference type="EMBL" id="MBX42644.1"/>
    </source>
</evidence>
<keyword evidence="1" id="KW-0812">Transmembrane</keyword>
<accession>A0A2P2NJN6</accession>
<evidence type="ECO:0000256" key="1">
    <source>
        <dbReference type="SAM" id="Phobius"/>
    </source>
</evidence>
<dbReference type="EMBL" id="GGEC01062160">
    <property type="protein sequence ID" value="MBX42644.1"/>
    <property type="molecule type" value="Transcribed_RNA"/>
</dbReference>
<proteinExistence type="predicted"/>